<evidence type="ECO:0000313" key="7">
    <source>
        <dbReference type="Proteomes" id="UP000248817"/>
    </source>
</evidence>
<dbReference type="Pfam" id="PF00155">
    <property type="entry name" value="Aminotran_1_2"/>
    <property type="match status" value="1"/>
</dbReference>
<sequence length="429" mass="47212">MAEDKLYSQLQTILQAREDSGRLLKPCPASTLRNLVDFGTNDCLDLSSSRILSKKFLTELESHPGFLMGSCGSRMADGMTAYLEQLERFLADFHSSEAALLCHSGYAANVALWACLPQPGDAVLYDEAIHASIHDGLHNTRATHLCSFSHNNLESLRFQILEILSRHPSLASGESSVFIAIESFYSLLGDAAPVCDIVAMVKELLPAGNGRLIIDEAHSNGVIGPSGAGLVAHHGLESEFTVRLHTCGKALGSTGGIILCKQVVKDYLCNYARNIVFTTAPSFPLLAMIKAGYNIIGSEEGNQRRHRLQLNIRHFYHTLTTHRHWPRCKATNQLVFLTEHNWRSQSFLSPIVAFTSRDRGRHGQSLRDFLHECGVSVIGARYPLVPAGEARTRLVIHADHTQEQIDDVVRMIVAWSGICTGDSESGSRL</sequence>
<dbReference type="GO" id="GO:0008483">
    <property type="term" value="F:transaminase activity"/>
    <property type="evidence" value="ECO:0007669"/>
    <property type="project" value="UniProtKB-KW"/>
</dbReference>
<evidence type="ECO:0000313" key="6">
    <source>
        <dbReference type="EMBL" id="PYI27844.1"/>
    </source>
</evidence>
<evidence type="ECO:0000259" key="5">
    <source>
        <dbReference type="Pfam" id="PF00155"/>
    </source>
</evidence>
<evidence type="ECO:0000256" key="1">
    <source>
        <dbReference type="ARBA" id="ARBA00001933"/>
    </source>
</evidence>
<proteinExistence type="inferred from homology"/>
<dbReference type="Gene3D" id="3.40.640.10">
    <property type="entry name" value="Type I PLP-dependent aspartate aminotransferase-like (Major domain)"/>
    <property type="match status" value="1"/>
</dbReference>
<dbReference type="EMBL" id="KZ825561">
    <property type="protein sequence ID" value="PYI27844.1"/>
    <property type="molecule type" value="Genomic_DNA"/>
</dbReference>
<dbReference type="InterPro" id="IPR050087">
    <property type="entry name" value="AON_synthase_class-II"/>
</dbReference>
<dbReference type="GO" id="GO:0009102">
    <property type="term" value="P:biotin biosynthetic process"/>
    <property type="evidence" value="ECO:0007669"/>
    <property type="project" value="TreeGrafter"/>
</dbReference>
<evidence type="ECO:0000256" key="3">
    <source>
        <dbReference type="ARBA" id="ARBA00022679"/>
    </source>
</evidence>
<dbReference type="InterPro" id="IPR015424">
    <property type="entry name" value="PyrdxlP-dep_Trfase"/>
</dbReference>
<comment type="cofactor">
    <cofactor evidence="1">
        <name>pyridoxal 5'-phosphate</name>
        <dbReference type="ChEBI" id="CHEBI:597326"/>
    </cofactor>
</comment>
<keyword evidence="6" id="KW-0032">Aminotransferase</keyword>
<comment type="similarity">
    <text evidence="2">Belongs to the class-II pyridoxal-phosphate-dependent aminotransferase family. BioF subfamily.</text>
</comment>
<keyword evidence="7" id="KW-1185">Reference proteome</keyword>
<keyword evidence="4" id="KW-0663">Pyridoxal phosphate</keyword>
<gene>
    <name evidence="6" type="ORF">BP00DRAFT_378756</name>
</gene>
<evidence type="ECO:0000256" key="2">
    <source>
        <dbReference type="ARBA" id="ARBA00010008"/>
    </source>
</evidence>
<dbReference type="AlphaFoldDB" id="A0A2V5I0K9"/>
<dbReference type="PANTHER" id="PTHR13693:SF77">
    <property type="entry name" value="8-AMINO-7-OXONONANOATE SYNTHASE"/>
    <property type="match status" value="1"/>
</dbReference>
<reference evidence="6 7" key="1">
    <citation type="submission" date="2018-02" db="EMBL/GenBank/DDBJ databases">
        <title>The genomes of Aspergillus section Nigri reveals drivers in fungal speciation.</title>
        <authorList>
            <consortium name="DOE Joint Genome Institute"/>
            <person name="Vesth T.C."/>
            <person name="Nybo J."/>
            <person name="Theobald S."/>
            <person name="Brandl J."/>
            <person name="Frisvad J.C."/>
            <person name="Nielsen K.F."/>
            <person name="Lyhne E.K."/>
            <person name="Kogle M.E."/>
            <person name="Kuo A."/>
            <person name="Riley R."/>
            <person name="Clum A."/>
            <person name="Nolan M."/>
            <person name="Lipzen A."/>
            <person name="Salamov A."/>
            <person name="Henrissat B."/>
            <person name="Wiebenga A."/>
            <person name="De vries R.P."/>
            <person name="Grigoriev I.V."/>
            <person name="Mortensen U.H."/>
            <person name="Andersen M.R."/>
            <person name="Baker S.E."/>
        </authorList>
    </citation>
    <scope>NUCLEOTIDE SEQUENCE [LARGE SCALE GENOMIC DNA]</scope>
    <source>
        <strain evidence="6 7">CBS 114.80</strain>
    </source>
</reference>
<dbReference type="InterPro" id="IPR015421">
    <property type="entry name" value="PyrdxlP-dep_Trfase_major"/>
</dbReference>
<dbReference type="SUPFAM" id="SSF53383">
    <property type="entry name" value="PLP-dependent transferases"/>
    <property type="match status" value="1"/>
</dbReference>
<dbReference type="PANTHER" id="PTHR13693">
    <property type="entry name" value="CLASS II AMINOTRANSFERASE/8-AMINO-7-OXONONANOATE SYNTHASE"/>
    <property type="match status" value="1"/>
</dbReference>
<protein>
    <submittedName>
        <fullName evidence="6">Class II aminotransferase/8-amino-7-oxononanoate synthase</fullName>
    </submittedName>
</protein>
<feature type="domain" description="Aminotransferase class I/classII large" evidence="5">
    <location>
        <begin position="34"/>
        <end position="412"/>
    </location>
</feature>
<dbReference type="GO" id="GO:0030170">
    <property type="term" value="F:pyridoxal phosphate binding"/>
    <property type="evidence" value="ECO:0007669"/>
    <property type="project" value="InterPro"/>
</dbReference>
<keyword evidence="3 6" id="KW-0808">Transferase</keyword>
<organism evidence="6 7">
    <name type="scientific">Aspergillus indologenus CBS 114.80</name>
    <dbReference type="NCBI Taxonomy" id="1450541"/>
    <lineage>
        <taxon>Eukaryota</taxon>
        <taxon>Fungi</taxon>
        <taxon>Dikarya</taxon>
        <taxon>Ascomycota</taxon>
        <taxon>Pezizomycotina</taxon>
        <taxon>Eurotiomycetes</taxon>
        <taxon>Eurotiomycetidae</taxon>
        <taxon>Eurotiales</taxon>
        <taxon>Aspergillaceae</taxon>
        <taxon>Aspergillus</taxon>
        <taxon>Aspergillus subgen. Circumdati</taxon>
    </lineage>
</organism>
<accession>A0A2V5I0K9</accession>
<dbReference type="Proteomes" id="UP000248817">
    <property type="component" value="Unassembled WGS sequence"/>
</dbReference>
<dbReference type="InterPro" id="IPR015422">
    <property type="entry name" value="PyrdxlP-dep_Trfase_small"/>
</dbReference>
<name>A0A2V5I0K9_9EURO</name>
<dbReference type="Gene3D" id="3.90.1150.10">
    <property type="entry name" value="Aspartate Aminotransferase, domain 1"/>
    <property type="match status" value="1"/>
</dbReference>
<evidence type="ECO:0000256" key="4">
    <source>
        <dbReference type="ARBA" id="ARBA00022898"/>
    </source>
</evidence>
<dbReference type="InterPro" id="IPR004839">
    <property type="entry name" value="Aminotransferase_I/II_large"/>
</dbReference>